<evidence type="ECO:0000256" key="7">
    <source>
        <dbReference type="ARBA" id="ARBA00023288"/>
    </source>
</evidence>
<sequence>MLFVFLVVLILYAPIALLMPADTSLRAIVTRIGIDGSPEGVEVSAVVFVPTPNTNYTENYKLFSAEAENVALAFQKISRYAGKKIALNLAEMIVVNEEISSGNLAKVIDSLTRSTDVLNNVPLICTNESAKDFLNATLNLNSASDLNVEELIHYSQDKVYNTESNIESFYQGYFSPQKISMLGYIELASGTSGITTSGGSSASGSSDGGESSGGSSSSGASESEGQATSSGQGESSGGGEPQKKNTLLNEGRIAVYKDGTLSVVLTPEQLKGLNWLNPRCNESYLTVYNVTDEVFTNATITFKLLRKKLNINVYFVNDIPVFEGNLSLIMEVDQVKQENLDSDVMQPELSIISPELRNKVNMQAKKEFKVAQDLMIENKLDLVHVYDYFKAFHPKKFERFLNSLYDQSNFLEGVIFKLKITPHISL</sequence>
<dbReference type="PANTHER" id="PTHR35789">
    <property type="entry name" value="SPORE GERMINATION PROTEIN B3"/>
    <property type="match status" value="1"/>
</dbReference>
<feature type="compositionally biased region" description="Low complexity" evidence="8">
    <location>
        <begin position="213"/>
        <end position="233"/>
    </location>
</feature>
<dbReference type="InterPro" id="IPR038501">
    <property type="entry name" value="Spore_GerAC_C_sf"/>
</dbReference>
<feature type="region of interest" description="Disordered" evidence="8">
    <location>
        <begin position="195"/>
        <end position="245"/>
    </location>
</feature>
<evidence type="ECO:0000313" key="12">
    <source>
        <dbReference type="Proteomes" id="UP000886861"/>
    </source>
</evidence>
<comment type="subcellular location">
    <subcellularLocation>
        <location evidence="1">Membrane</location>
        <topology evidence="1">Lipid-anchor</topology>
    </subcellularLocation>
</comment>
<evidence type="ECO:0000256" key="2">
    <source>
        <dbReference type="ARBA" id="ARBA00007886"/>
    </source>
</evidence>
<keyword evidence="7" id="KW-0449">Lipoprotein</keyword>
<feature type="domain" description="Spore germination GerAC-like C-terminal" evidence="9">
    <location>
        <begin position="253"/>
        <end position="399"/>
    </location>
</feature>
<evidence type="ECO:0000256" key="8">
    <source>
        <dbReference type="SAM" id="MobiDB-lite"/>
    </source>
</evidence>
<dbReference type="Pfam" id="PF25198">
    <property type="entry name" value="Spore_GerAC_N"/>
    <property type="match status" value="1"/>
</dbReference>
<dbReference type="GO" id="GO:0009847">
    <property type="term" value="P:spore germination"/>
    <property type="evidence" value="ECO:0007669"/>
    <property type="project" value="InterPro"/>
</dbReference>
<dbReference type="Gene3D" id="3.30.300.210">
    <property type="entry name" value="Nutrient germinant receptor protein C, domain 3"/>
    <property type="match status" value="1"/>
</dbReference>
<keyword evidence="6" id="KW-0564">Palmitate</keyword>
<feature type="compositionally biased region" description="Low complexity" evidence="8">
    <location>
        <begin position="195"/>
        <end position="205"/>
    </location>
</feature>
<evidence type="ECO:0000256" key="6">
    <source>
        <dbReference type="ARBA" id="ARBA00023139"/>
    </source>
</evidence>
<proteinExistence type="inferred from homology"/>
<evidence type="ECO:0000256" key="5">
    <source>
        <dbReference type="ARBA" id="ARBA00023136"/>
    </source>
</evidence>
<evidence type="ECO:0000256" key="4">
    <source>
        <dbReference type="ARBA" id="ARBA00022729"/>
    </source>
</evidence>
<feature type="domain" description="Spore germination protein N-terminal" evidence="10">
    <location>
        <begin position="26"/>
        <end position="186"/>
    </location>
</feature>
<accession>A0A9D1SYU3</accession>
<comment type="caution">
    <text evidence="11">The sequence shown here is derived from an EMBL/GenBank/DDBJ whole genome shotgun (WGS) entry which is preliminary data.</text>
</comment>
<protein>
    <submittedName>
        <fullName evidence="11">Uncharacterized protein</fullName>
    </submittedName>
</protein>
<keyword evidence="4" id="KW-0732">Signal</keyword>
<dbReference type="InterPro" id="IPR046953">
    <property type="entry name" value="Spore_GerAC-like_C"/>
</dbReference>
<evidence type="ECO:0000259" key="9">
    <source>
        <dbReference type="Pfam" id="PF05504"/>
    </source>
</evidence>
<evidence type="ECO:0000259" key="10">
    <source>
        <dbReference type="Pfam" id="PF25198"/>
    </source>
</evidence>
<dbReference type="PANTHER" id="PTHR35789:SF1">
    <property type="entry name" value="SPORE GERMINATION PROTEIN B3"/>
    <property type="match status" value="1"/>
</dbReference>
<name>A0A9D1SYU3_9FIRM</name>
<dbReference type="Proteomes" id="UP000886861">
    <property type="component" value="Unassembled WGS sequence"/>
</dbReference>
<dbReference type="InterPro" id="IPR057336">
    <property type="entry name" value="GerAC_N"/>
</dbReference>
<comment type="similarity">
    <text evidence="2">Belongs to the GerABKC lipoprotein family.</text>
</comment>
<evidence type="ECO:0000313" key="11">
    <source>
        <dbReference type="EMBL" id="HIV01795.1"/>
    </source>
</evidence>
<dbReference type="GO" id="GO:0016020">
    <property type="term" value="C:membrane"/>
    <property type="evidence" value="ECO:0007669"/>
    <property type="project" value="UniProtKB-SubCell"/>
</dbReference>
<dbReference type="InterPro" id="IPR008844">
    <property type="entry name" value="Spore_GerAC-like"/>
</dbReference>
<dbReference type="Pfam" id="PF05504">
    <property type="entry name" value="Spore_GerAC"/>
    <property type="match status" value="1"/>
</dbReference>
<dbReference type="AlphaFoldDB" id="A0A9D1SYU3"/>
<evidence type="ECO:0000256" key="3">
    <source>
        <dbReference type="ARBA" id="ARBA00022544"/>
    </source>
</evidence>
<organism evidence="11 12">
    <name type="scientific">Candidatus Caccopulliclostridium gallistercoris</name>
    <dbReference type="NCBI Taxonomy" id="2840719"/>
    <lineage>
        <taxon>Bacteria</taxon>
        <taxon>Bacillati</taxon>
        <taxon>Bacillota</taxon>
        <taxon>Clostridia</taxon>
        <taxon>Candidatus Caccopulliclostridium</taxon>
    </lineage>
</organism>
<gene>
    <name evidence="11" type="ORF">IAA62_04505</name>
</gene>
<evidence type="ECO:0000256" key="1">
    <source>
        <dbReference type="ARBA" id="ARBA00004635"/>
    </source>
</evidence>
<reference evidence="11" key="1">
    <citation type="submission" date="2020-10" db="EMBL/GenBank/DDBJ databases">
        <authorList>
            <person name="Gilroy R."/>
        </authorList>
    </citation>
    <scope>NUCLEOTIDE SEQUENCE</scope>
    <source>
        <strain evidence="11">CHK186-9395</strain>
    </source>
</reference>
<keyword evidence="3" id="KW-0309">Germination</keyword>
<dbReference type="EMBL" id="DVOJ01000015">
    <property type="protein sequence ID" value="HIV01795.1"/>
    <property type="molecule type" value="Genomic_DNA"/>
</dbReference>
<reference evidence="11" key="2">
    <citation type="journal article" date="2021" name="PeerJ">
        <title>Extensive microbial diversity within the chicken gut microbiome revealed by metagenomics and culture.</title>
        <authorList>
            <person name="Gilroy R."/>
            <person name="Ravi A."/>
            <person name="Getino M."/>
            <person name="Pursley I."/>
            <person name="Horton D.L."/>
            <person name="Alikhan N.F."/>
            <person name="Baker D."/>
            <person name="Gharbi K."/>
            <person name="Hall N."/>
            <person name="Watson M."/>
            <person name="Adriaenssens E.M."/>
            <person name="Foster-Nyarko E."/>
            <person name="Jarju S."/>
            <person name="Secka A."/>
            <person name="Antonio M."/>
            <person name="Oren A."/>
            <person name="Chaudhuri R.R."/>
            <person name="La Ragione R."/>
            <person name="Hildebrand F."/>
            <person name="Pallen M.J."/>
        </authorList>
    </citation>
    <scope>NUCLEOTIDE SEQUENCE</scope>
    <source>
        <strain evidence="11">CHK186-9395</strain>
    </source>
</reference>
<keyword evidence="5" id="KW-0472">Membrane</keyword>